<dbReference type="PANTHER" id="PTHR43742:SF6">
    <property type="entry name" value="OXIDOREDUCTASE YYAE-RELATED"/>
    <property type="match status" value="1"/>
</dbReference>
<keyword evidence="7" id="KW-0411">Iron-sulfur</keyword>
<evidence type="ECO:0000256" key="4">
    <source>
        <dbReference type="ARBA" id="ARBA00022723"/>
    </source>
</evidence>
<sequence length="688" mass="76183">MAAGPCSFVAKGREKMTETTHVTSCPLNCWDVCGLKVTVNEGKVVRVDGDEHHPITKGNICGRGRMLKERVNAKERLLYPLKKVNGQFVRISWEEALDDIAGKMRKLKEQFGPTAVLHSHDYANNGLLKNLDKRFFNCYGGATELVGSLCWGSGIEAQMWDFGNAYSHAPEDIENSRHIVIWGRNVARTNMHLFERLLAAKRRGATIVVIDPLFGSTARIADRYVCVKPGMDAFLAMGVMKELLRLGLEDRTFIEQHTLGFEDVKQVLDTISLSEIERCTGVSRDQMTELARLYGDRPTATYLGLGMQRYANGGNTIRWIDALVAASGNVGIPGGGANFGNLQVGECFDKAALTLPERKTASRTWTMMKQAEEILKADDPPVRMVIVTCGNPLAQVPNTNLMKKAFASVETVVVFEQFMTDTAAMADYVLPVAASFEEEDVYCSSMYHAYINYGPKLVDPPGEAKPDLWIWTELAKRLGFGDDFAYTREQFLAMALRPLEQYGITLARLKAEHRILLPVEPVPWRDRCFQTPSGKYEFTSSVAKQKGMDGRLQIMYPAESEEANPSLAAKYPYRLLTIHPLRSNHSQHYPLIPALQTVRIEVAADVAAAKGLADGDRARVYNDRGSLVGTVKVLDRAYPGTVNIDEGQWGAFGGPVNVLTSDLESDNGCGSTLYDCLVNIEKVTSEAK</sequence>
<dbReference type="InterPro" id="IPR006963">
    <property type="entry name" value="Mopterin_OxRdtase_4Fe-4S_dom"/>
</dbReference>
<dbReference type="Gene3D" id="3.40.228.10">
    <property type="entry name" value="Dimethylsulfoxide Reductase, domain 2"/>
    <property type="match status" value="1"/>
</dbReference>
<comment type="cofactor">
    <cofactor evidence="1">
        <name>Mo-bis(molybdopterin guanine dinucleotide)</name>
        <dbReference type="ChEBI" id="CHEBI:60539"/>
    </cofactor>
</comment>
<comment type="similarity">
    <text evidence="2">Belongs to the prokaryotic molybdopterin-containing oxidoreductase family.</text>
</comment>
<evidence type="ECO:0000256" key="5">
    <source>
        <dbReference type="ARBA" id="ARBA00023002"/>
    </source>
</evidence>
<dbReference type="GO" id="GO:0016491">
    <property type="term" value="F:oxidoreductase activity"/>
    <property type="evidence" value="ECO:0007669"/>
    <property type="project" value="UniProtKB-KW"/>
</dbReference>
<accession>A0A1Q5T9A1</accession>
<dbReference type="SUPFAM" id="SSF53706">
    <property type="entry name" value="Formate dehydrogenase/DMSO reductase, domains 1-3"/>
    <property type="match status" value="1"/>
</dbReference>
<gene>
    <name evidence="9" type="ORF">BRO54_0365</name>
</gene>
<dbReference type="GO" id="GO:0046872">
    <property type="term" value="F:metal ion binding"/>
    <property type="evidence" value="ECO:0007669"/>
    <property type="project" value="UniProtKB-KW"/>
</dbReference>
<keyword evidence="3" id="KW-0500">Molybdenum</keyword>
<evidence type="ECO:0000256" key="7">
    <source>
        <dbReference type="ARBA" id="ARBA00023014"/>
    </source>
</evidence>
<feature type="domain" description="4Fe-4S Mo/W bis-MGD-type" evidence="8">
    <location>
        <begin position="18"/>
        <end position="75"/>
    </location>
</feature>
<protein>
    <submittedName>
        <fullName evidence="9">Dehydrogenase</fullName>
    </submittedName>
</protein>
<dbReference type="Pfam" id="PF00384">
    <property type="entry name" value="Molybdopterin"/>
    <property type="match status" value="1"/>
</dbReference>
<evidence type="ECO:0000256" key="2">
    <source>
        <dbReference type="ARBA" id="ARBA00010312"/>
    </source>
</evidence>
<dbReference type="InterPro" id="IPR009010">
    <property type="entry name" value="Asp_de-COase-like_dom_sf"/>
</dbReference>
<dbReference type="SMART" id="SM00926">
    <property type="entry name" value="Molybdop_Fe4S4"/>
    <property type="match status" value="1"/>
</dbReference>
<dbReference type="Gene3D" id="3.30.2070.10">
    <property type="entry name" value="Formate dehydrogenase/DMSO reductase"/>
    <property type="match status" value="1"/>
</dbReference>
<dbReference type="CDD" id="cd02766">
    <property type="entry name" value="MopB_3"/>
    <property type="match status" value="1"/>
</dbReference>
<dbReference type="PROSITE" id="PS51669">
    <property type="entry name" value="4FE4S_MOW_BIS_MGD"/>
    <property type="match status" value="1"/>
</dbReference>
<keyword evidence="6" id="KW-0408">Iron</keyword>
<dbReference type="Gene3D" id="2.20.25.90">
    <property type="entry name" value="ADC-like domains"/>
    <property type="match status" value="1"/>
</dbReference>
<reference evidence="9 10" key="1">
    <citation type="submission" date="2016-11" db="EMBL/GenBank/DDBJ databases">
        <authorList>
            <person name="Kadnikov V."/>
            <person name="Nazina T."/>
        </authorList>
    </citation>
    <scope>NUCLEOTIDE SEQUENCE [LARGE SCALE GENOMIC DNA]</scope>
    <source>
        <strain evidence="9 10">1017</strain>
    </source>
</reference>
<dbReference type="Pfam" id="PF04879">
    <property type="entry name" value="Molybdop_Fe4S4"/>
    <property type="match status" value="1"/>
</dbReference>
<organism evidence="9 10">
    <name type="scientific">Geobacillus proteiniphilus</name>
    <dbReference type="NCBI Taxonomy" id="860353"/>
    <lineage>
        <taxon>Bacteria</taxon>
        <taxon>Bacillati</taxon>
        <taxon>Bacillota</taxon>
        <taxon>Bacilli</taxon>
        <taxon>Bacillales</taxon>
        <taxon>Anoxybacillaceae</taxon>
        <taxon>Geobacillus</taxon>
    </lineage>
</organism>
<dbReference type="Pfam" id="PF01568">
    <property type="entry name" value="Molydop_binding"/>
    <property type="match status" value="1"/>
</dbReference>
<reference evidence="10" key="2">
    <citation type="submission" date="2017-01" db="EMBL/GenBank/DDBJ databases">
        <title>Genome sequencing and annotation of Geobacillus sp. 1017, a Hydrocarbon-Oxidizing Thermophilic Bacterium Isolated from a Heavy Oil Reservoir (China).</title>
        <authorList>
            <person name="Kadnikov V.V."/>
            <person name="Mardanov A.V."/>
            <person name="Poltaraus A.B."/>
            <person name="Sokolova D.S."/>
            <person name="Semenova E.M."/>
            <person name="Ravin N.V."/>
            <person name="Tourova T.P."/>
            <person name="Nazina T.N."/>
        </authorList>
    </citation>
    <scope>NUCLEOTIDE SEQUENCE [LARGE SCALE GENOMIC DNA]</scope>
    <source>
        <strain evidence="10">1017</strain>
    </source>
</reference>
<dbReference type="InterPro" id="IPR006655">
    <property type="entry name" value="Mopterin_OxRdtase_prok_CS"/>
</dbReference>
<evidence type="ECO:0000259" key="8">
    <source>
        <dbReference type="PROSITE" id="PS51669"/>
    </source>
</evidence>
<dbReference type="InterPro" id="IPR006657">
    <property type="entry name" value="MoPterin_dinucl-bd_dom"/>
</dbReference>
<dbReference type="PROSITE" id="PS00490">
    <property type="entry name" value="MOLYBDOPTERIN_PROK_2"/>
    <property type="match status" value="1"/>
</dbReference>
<keyword evidence="4" id="KW-0479">Metal-binding</keyword>
<comment type="caution">
    <text evidence="9">The sequence shown here is derived from an EMBL/GenBank/DDBJ whole genome shotgun (WGS) entry which is preliminary data.</text>
</comment>
<dbReference type="AlphaFoldDB" id="A0A1Q5T9A1"/>
<dbReference type="GO" id="GO:0051536">
    <property type="term" value="F:iron-sulfur cluster binding"/>
    <property type="evidence" value="ECO:0007669"/>
    <property type="project" value="UniProtKB-KW"/>
</dbReference>
<dbReference type="SUPFAM" id="SSF50692">
    <property type="entry name" value="ADC-like"/>
    <property type="match status" value="1"/>
</dbReference>
<dbReference type="InterPro" id="IPR006656">
    <property type="entry name" value="Mopterin_OxRdtase"/>
</dbReference>
<proteinExistence type="inferred from homology"/>
<evidence type="ECO:0000313" key="9">
    <source>
        <dbReference type="EMBL" id="OKO96812.1"/>
    </source>
</evidence>
<keyword evidence="5" id="KW-0560">Oxidoreductase</keyword>
<dbReference type="GO" id="GO:0043546">
    <property type="term" value="F:molybdopterin cofactor binding"/>
    <property type="evidence" value="ECO:0007669"/>
    <property type="project" value="InterPro"/>
</dbReference>
<name>A0A1Q5T9A1_9BACL</name>
<evidence type="ECO:0000256" key="3">
    <source>
        <dbReference type="ARBA" id="ARBA00022505"/>
    </source>
</evidence>
<evidence type="ECO:0000256" key="6">
    <source>
        <dbReference type="ARBA" id="ARBA00023004"/>
    </source>
</evidence>
<evidence type="ECO:0000256" key="1">
    <source>
        <dbReference type="ARBA" id="ARBA00001942"/>
    </source>
</evidence>
<dbReference type="Gene3D" id="3.40.50.740">
    <property type="match status" value="1"/>
</dbReference>
<dbReference type="EMBL" id="MQMG01000002">
    <property type="protein sequence ID" value="OKO96812.1"/>
    <property type="molecule type" value="Genomic_DNA"/>
</dbReference>
<dbReference type="InterPro" id="IPR050612">
    <property type="entry name" value="Prok_Mopterin_Oxidored"/>
</dbReference>
<dbReference type="Gene3D" id="2.40.40.20">
    <property type="match status" value="1"/>
</dbReference>
<evidence type="ECO:0000313" key="10">
    <source>
        <dbReference type="Proteomes" id="UP000186030"/>
    </source>
</evidence>
<dbReference type="Proteomes" id="UP000186030">
    <property type="component" value="Unassembled WGS sequence"/>
</dbReference>
<dbReference type="PANTHER" id="PTHR43742">
    <property type="entry name" value="TRIMETHYLAMINE-N-OXIDE REDUCTASE"/>
    <property type="match status" value="1"/>
</dbReference>